<dbReference type="Proteomes" id="UP000305778">
    <property type="component" value="Unassembled WGS sequence"/>
</dbReference>
<dbReference type="SMART" id="SM00205">
    <property type="entry name" value="THN"/>
    <property type="match status" value="1"/>
</dbReference>
<evidence type="ECO:0000256" key="2">
    <source>
        <dbReference type="SAM" id="Phobius"/>
    </source>
</evidence>
<gene>
    <name evidence="3" type="ORF">FCI23_23985</name>
</gene>
<dbReference type="AlphaFoldDB" id="A0A4U0SHV9"/>
<feature type="region of interest" description="Disordered" evidence="1">
    <location>
        <begin position="92"/>
        <end position="173"/>
    </location>
</feature>
<reference evidence="3 4" key="1">
    <citation type="submission" date="2019-04" db="EMBL/GenBank/DDBJ databases">
        <title>Streptomyces oryziradicis sp. nov., a novel actinomycete isolated from rhizosphere soil of rice (Oryza sativa L.).</title>
        <authorList>
            <person name="Li C."/>
        </authorList>
    </citation>
    <scope>NUCLEOTIDE SEQUENCE [LARGE SCALE GENOMIC DNA]</scope>
    <source>
        <strain evidence="3 4">NEAU-C40</strain>
    </source>
</reference>
<organism evidence="3 4">
    <name type="scientific">Actinacidiphila oryziradicis</name>
    <dbReference type="NCBI Taxonomy" id="2571141"/>
    <lineage>
        <taxon>Bacteria</taxon>
        <taxon>Bacillati</taxon>
        <taxon>Actinomycetota</taxon>
        <taxon>Actinomycetes</taxon>
        <taxon>Kitasatosporales</taxon>
        <taxon>Streptomycetaceae</taxon>
        <taxon>Actinacidiphila</taxon>
    </lineage>
</organism>
<accession>A0A4U0SHV9</accession>
<dbReference type="PROSITE" id="PS51367">
    <property type="entry name" value="THAUMATIN_2"/>
    <property type="match status" value="1"/>
</dbReference>
<keyword evidence="2" id="KW-1133">Transmembrane helix</keyword>
<keyword evidence="2" id="KW-0812">Transmembrane</keyword>
<comment type="caution">
    <text evidence="3">The sequence shown here is derived from an EMBL/GenBank/DDBJ whole genome shotgun (WGS) entry which is preliminary data.</text>
</comment>
<dbReference type="Gene3D" id="2.60.110.10">
    <property type="entry name" value="Thaumatin"/>
    <property type="match status" value="1"/>
</dbReference>
<feature type="region of interest" description="Disordered" evidence="1">
    <location>
        <begin position="38"/>
        <end position="69"/>
    </location>
</feature>
<keyword evidence="2" id="KW-0472">Membrane</keyword>
<feature type="compositionally biased region" description="Low complexity" evidence="1">
    <location>
        <begin position="49"/>
        <end position="58"/>
    </location>
</feature>
<dbReference type="SUPFAM" id="SSF49870">
    <property type="entry name" value="Osmotin, thaumatin-like protein"/>
    <property type="match status" value="1"/>
</dbReference>
<proteinExistence type="predicted"/>
<dbReference type="Pfam" id="PF00314">
    <property type="entry name" value="Thaumatin"/>
    <property type="match status" value="1"/>
</dbReference>
<keyword evidence="4" id="KW-1185">Reference proteome</keyword>
<dbReference type="InterPro" id="IPR037176">
    <property type="entry name" value="Osmotin/thaumatin-like_sf"/>
</dbReference>
<dbReference type="EMBL" id="SUMC01000024">
    <property type="protein sequence ID" value="TKA09152.1"/>
    <property type="molecule type" value="Genomic_DNA"/>
</dbReference>
<dbReference type="OrthoDB" id="227157at2"/>
<evidence type="ECO:0000256" key="1">
    <source>
        <dbReference type="SAM" id="MobiDB-lite"/>
    </source>
</evidence>
<feature type="compositionally biased region" description="Basic residues" evidence="1">
    <location>
        <begin position="59"/>
        <end position="69"/>
    </location>
</feature>
<dbReference type="PRINTS" id="PR00347">
    <property type="entry name" value="THAUMATIN"/>
</dbReference>
<protein>
    <submittedName>
        <fullName evidence="3">Thaumatin pathogenesis-related protein</fullName>
    </submittedName>
</protein>
<evidence type="ECO:0000313" key="3">
    <source>
        <dbReference type="EMBL" id="TKA09152.1"/>
    </source>
</evidence>
<dbReference type="PROSITE" id="PS00316">
    <property type="entry name" value="THAUMATIN_1"/>
    <property type="match status" value="1"/>
</dbReference>
<evidence type="ECO:0000313" key="4">
    <source>
        <dbReference type="Proteomes" id="UP000305778"/>
    </source>
</evidence>
<feature type="compositionally biased region" description="Low complexity" evidence="1">
    <location>
        <begin position="104"/>
        <end position="166"/>
    </location>
</feature>
<dbReference type="InterPro" id="IPR001938">
    <property type="entry name" value="Thaumatin"/>
</dbReference>
<sequence>MLHSPGVICLCYRRPARRDRTTEIPGARPGIFCCRPASRRSPVTGAKPMTRTRTGTAMGRRRNRTQRARRSRVGLLVTVITVAVTVFWFESSGHSPGSGHDRQVSTAADRAAATVPVPDATASPSASASPGRSGAPSRPGASKAARPTATTRSTATHRPGGTATKATGGGAAGTRTFSFANRLGRTVWLAATKGDKHPLTTTGWVLRPGGSVSVAVPEGWGGRFWGRTGCVFNAAGRGHCETGDCAGRFQCGQYGVIPATLAEFNLNSWQNLDFYDVSMVDGSNVPMWINIAAGRTKDPICASGCSSAGCTRPVPCPAELRVRTGGRTVGCESPCGVFGTDQYSCRAQWAPRDQYLPEKWPVNYAATFKKAQPFAYSYVDDDATSTFTCAGECGYRIAFGNPP</sequence>
<name>A0A4U0SHV9_9ACTN</name>
<dbReference type="InterPro" id="IPR017949">
    <property type="entry name" value="Thaumatin_CS"/>
</dbReference>
<feature type="transmembrane region" description="Helical" evidence="2">
    <location>
        <begin position="71"/>
        <end position="89"/>
    </location>
</feature>
<dbReference type="FunFam" id="2.60.110.10:FF:000004">
    <property type="entry name" value="THAUMATIN-LIKE PROTEIN 1"/>
    <property type="match status" value="1"/>
</dbReference>
<dbReference type="PANTHER" id="PTHR31048">
    <property type="entry name" value="OS03G0233200 PROTEIN"/>
    <property type="match status" value="1"/>
</dbReference>